<dbReference type="InterPro" id="IPR029063">
    <property type="entry name" value="SAM-dependent_MTases_sf"/>
</dbReference>
<feature type="domain" description="Methyltransferase type 11" evidence="1">
    <location>
        <begin position="82"/>
        <end position="200"/>
    </location>
</feature>
<dbReference type="Proteomes" id="UP000616885">
    <property type="component" value="Unassembled WGS sequence"/>
</dbReference>
<gene>
    <name evidence="2" type="ORF">IM811_016069</name>
</gene>
<accession>A0A8H7N6K8</accession>
<reference evidence="2" key="1">
    <citation type="submission" date="2020-10" db="EMBL/GenBank/DDBJ databases">
        <title>High-Quality Genome Resource of Clonostachys rosea strain S41 by Oxford Nanopore Long-Read Sequencing.</title>
        <authorList>
            <person name="Wang H."/>
        </authorList>
    </citation>
    <scope>NUCLEOTIDE SEQUENCE</scope>
    <source>
        <strain evidence="2">S41</strain>
    </source>
</reference>
<name>A0A8H7N6K8_BIOOC</name>
<evidence type="ECO:0000313" key="3">
    <source>
        <dbReference type="Proteomes" id="UP000616885"/>
    </source>
</evidence>
<comment type="caution">
    <text evidence="2">The sequence shown here is derived from an EMBL/GenBank/DDBJ whole genome shotgun (WGS) entry which is preliminary data.</text>
</comment>
<dbReference type="SUPFAM" id="SSF53335">
    <property type="entry name" value="S-adenosyl-L-methionine-dependent methyltransferases"/>
    <property type="match status" value="1"/>
</dbReference>
<proteinExistence type="predicted"/>
<dbReference type="CDD" id="cd02440">
    <property type="entry name" value="AdoMet_MTases"/>
    <property type="match status" value="1"/>
</dbReference>
<protein>
    <recommendedName>
        <fullName evidence="1">Methyltransferase type 11 domain-containing protein</fullName>
    </recommendedName>
</protein>
<dbReference type="GO" id="GO:0008757">
    <property type="term" value="F:S-adenosylmethionine-dependent methyltransferase activity"/>
    <property type="evidence" value="ECO:0007669"/>
    <property type="project" value="InterPro"/>
</dbReference>
<dbReference type="EMBL" id="JADCTT010000007">
    <property type="protein sequence ID" value="KAF9750042.1"/>
    <property type="molecule type" value="Genomic_DNA"/>
</dbReference>
<evidence type="ECO:0000259" key="1">
    <source>
        <dbReference type="Pfam" id="PF08241"/>
    </source>
</evidence>
<dbReference type="AlphaFoldDB" id="A0A8H7N6K8"/>
<dbReference type="PANTHER" id="PTHR45277:SF1">
    <property type="entry name" value="EXPRESSED PROTEIN"/>
    <property type="match status" value="1"/>
</dbReference>
<dbReference type="InterPro" id="IPR013216">
    <property type="entry name" value="Methyltransf_11"/>
</dbReference>
<organism evidence="2 3">
    <name type="scientific">Bionectria ochroleuca</name>
    <name type="common">Gliocladium roseum</name>
    <dbReference type="NCBI Taxonomy" id="29856"/>
    <lineage>
        <taxon>Eukaryota</taxon>
        <taxon>Fungi</taxon>
        <taxon>Dikarya</taxon>
        <taxon>Ascomycota</taxon>
        <taxon>Pezizomycotina</taxon>
        <taxon>Sordariomycetes</taxon>
        <taxon>Hypocreomycetidae</taxon>
        <taxon>Hypocreales</taxon>
        <taxon>Bionectriaceae</taxon>
        <taxon>Clonostachys</taxon>
    </lineage>
</organism>
<dbReference type="PANTHER" id="PTHR45277">
    <property type="entry name" value="EXPRESSED PROTEIN"/>
    <property type="match status" value="1"/>
</dbReference>
<dbReference type="Pfam" id="PF08241">
    <property type="entry name" value="Methyltransf_11"/>
    <property type="match status" value="1"/>
</dbReference>
<evidence type="ECO:0000313" key="2">
    <source>
        <dbReference type="EMBL" id="KAF9750042.1"/>
    </source>
</evidence>
<dbReference type="Gene3D" id="3.40.50.150">
    <property type="entry name" value="Vaccinia Virus protein VP39"/>
    <property type="match status" value="1"/>
</dbReference>
<sequence>MAIYLQDNRTSPPKNLIQEFAASDPPPNLPSEPSFGLDSILGLCLSSFAAPLYLYASLKGKFQVWDDLLASMPDEVFHGPALDVGCGRGLVLLKVAERKQKLARGASGGSICPAYGIDIFSKADQTGNSPLATYQNAAAMGLSANTVLHRASFTEQLPFADGVFSLVTSNLAIHNVNREGQTVAIKEMARVCKPGGRVVIIDLFGHFNDHKAVLLELEWREVKIELVGFRMLYGVLPCQILTTTKPPN</sequence>